<reference evidence="11 12" key="1">
    <citation type="submission" date="2020-04" db="EMBL/GenBank/DDBJ databases">
        <title>The draft genome of Kluyvera sichuanensis strain SCKS090646.</title>
        <authorList>
            <person name="Wei L."/>
            <person name="Liu L."/>
            <person name="Feng Y."/>
            <person name="Zong Z."/>
        </authorList>
    </citation>
    <scope>NUCLEOTIDE SEQUENCE [LARGE SCALE GENOMIC DNA]</scope>
    <source>
        <strain evidence="11 12">090646</strain>
    </source>
</reference>
<comment type="subcellular location">
    <subcellularLocation>
        <location evidence="1 7">Periplasm</location>
    </subcellularLocation>
</comment>
<comment type="caution">
    <text evidence="11">The sequence shown here is derived from an EMBL/GenBank/DDBJ whole genome shotgun (WGS) entry which is preliminary data.</text>
</comment>
<gene>
    <name evidence="11" type="ORF">HII27_06285</name>
</gene>
<dbReference type="SUPFAM" id="SSF49584">
    <property type="entry name" value="Periplasmic chaperone C-domain"/>
    <property type="match status" value="1"/>
</dbReference>
<dbReference type="EMBL" id="JABBJF010000004">
    <property type="protein sequence ID" value="MBC1185322.1"/>
    <property type="molecule type" value="Genomic_DNA"/>
</dbReference>
<dbReference type="InterPro" id="IPR013783">
    <property type="entry name" value="Ig-like_fold"/>
</dbReference>
<name>A0ABR6RQC0_9ENTR</name>
<dbReference type="InterPro" id="IPR016148">
    <property type="entry name" value="Pili_assmbl_chaperone_C"/>
</dbReference>
<evidence type="ECO:0000256" key="3">
    <source>
        <dbReference type="ARBA" id="ARBA00022729"/>
    </source>
</evidence>
<keyword evidence="12" id="KW-1185">Reference proteome</keyword>
<feature type="domain" description="Pili assembly chaperone N-terminal" evidence="9">
    <location>
        <begin position="17"/>
        <end position="135"/>
    </location>
</feature>
<keyword evidence="6" id="KW-0393">Immunoglobulin domain</keyword>
<keyword evidence="4" id="KW-0574">Periplasm</keyword>
<accession>A0ABR6RQC0</accession>
<evidence type="ECO:0000256" key="6">
    <source>
        <dbReference type="ARBA" id="ARBA00023319"/>
    </source>
</evidence>
<dbReference type="Pfam" id="PF00345">
    <property type="entry name" value="PapD_N"/>
    <property type="match status" value="1"/>
</dbReference>
<evidence type="ECO:0000259" key="10">
    <source>
        <dbReference type="Pfam" id="PF02753"/>
    </source>
</evidence>
<dbReference type="Gene3D" id="2.60.40.10">
    <property type="entry name" value="Immunoglobulins"/>
    <property type="match status" value="2"/>
</dbReference>
<dbReference type="InterPro" id="IPR001829">
    <property type="entry name" value="Pili_assmbl_chaperone_bac"/>
</dbReference>
<feature type="chain" id="PRO_5046422128" evidence="8">
    <location>
        <begin position="17"/>
        <end position="222"/>
    </location>
</feature>
<evidence type="ECO:0000256" key="5">
    <source>
        <dbReference type="ARBA" id="ARBA00023186"/>
    </source>
</evidence>
<comment type="similarity">
    <text evidence="2 7">Belongs to the periplasmic pilus chaperone family.</text>
</comment>
<feature type="signal peptide" evidence="8">
    <location>
        <begin position="1"/>
        <end position="16"/>
    </location>
</feature>
<evidence type="ECO:0000256" key="7">
    <source>
        <dbReference type="RuleBase" id="RU003918"/>
    </source>
</evidence>
<evidence type="ECO:0000256" key="1">
    <source>
        <dbReference type="ARBA" id="ARBA00004418"/>
    </source>
</evidence>
<dbReference type="InterPro" id="IPR050643">
    <property type="entry name" value="Periplasmic_pilus_chap"/>
</dbReference>
<evidence type="ECO:0000256" key="8">
    <source>
        <dbReference type="SAM" id="SignalP"/>
    </source>
</evidence>
<dbReference type="Pfam" id="PF02753">
    <property type="entry name" value="PapD_C"/>
    <property type="match status" value="1"/>
</dbReference>
<dbReference type="SUPFAM" id="SSF49354">
    <property type="entry name" value="PapD-like"/>
    <property type="match status" value="1"/>
</dbReference>
<organism evidence="11 12">
    <name type="scientific">Kluyvera sichuanensis</name>
    <dbReference type="NCBI Taxonomy" id="2725494"/>
    <lineage>
        <taxon>Bacteria</taxon>
        <taxon>Pseudomonadati</taxon>
        <taxon>Pseudomonadota</taxon>
        <taxon>Gammaproteobacteria</taxon>
        <taxon>Enterobacterales</taxon>
        <taxon>Enterobacteriaceae</taxon>
        <taxon>Kluyvera</taxon>
    </lineage>
</organism>
<dbReference type="InterPro" id="IPR036316">
    <property type="entry name" value="Pili_assmbl_chap_C_dom_sf"/>
</dbReference>
<dbReference type="InterPro" id="IPR018046">
    <property type="entry name" value="Pili_assmbl_chaperone_CS"/>
</dbReference>
<protein>
    <submittedName>
        <fullName evidence="11">Fimbria/pilus periplasmic chaperone</fullName>
    </submittedName>
</protein>
<dbReference type="PRINTS" id="PR00969">
    <property type="entry name" value="CHAPERONPILI"/>
</dbReference>
<evidence type="ECO:0000313" key="12">
    <source>
        <dbReference type="Proteomes" id="UP000607331"/>
    </source>
</evidence>
<dbReference type="PANTHER" id="PTHR30251:SF9">
    <property type="entry name" value="CHAPERONE PROTEIN CAF1M"/>
    <property type="match status" value="1"/>
</dbReference>
<dbReference type="PROSITE" id="PS00635">
    <property type="entry name" value="PILI_CHAPERONE"/>
    <property type="match status" value="1"/>
</dbReference>
<evidence type="ECO:0000259" key="9">
    <source>
        <dbReference type="Pfam" id="PF00345"/>
    </source>
</evidence>
<keyword evidence="5 7" id="KW-0143">Chaperone</keyword>
<dbReference type="InterPro" id="IPR008962">
    <property type="entry name" value="PapD-like_sf"/>
</dbReference>
<feature type="domain" description="Pili assembly chaperone C-terminal" evidence="10">
    <location>
        <begin position="158"/>
        <end position="213"/>
    </location>
</feature>
<dbReference type="Proteomes" id="UP000607331">
    <property type="component" value="Unassembled WGS sequence"/>
</dbReference>
<evidence type="ECO:0000313" key="11">
    <source>
        <dbReference type="EMBL" id="MBC1185322.1"/>
    </source>
</evidence>
<dbReference type="InterPro" id="IPR016147">
    <property type="entry name" value="Pili_assmbl_chaperone_N"/>
</dbReference>
<evidence type="ECO:0000256" key="2">
    <source>
        <dbReference type="ARBA" id="ARBA00007399"/>
    </source>
</evidence>
<keyword evidence="3 8" id="KW-0732">Signal</keyword>
<proteinExistence type="inferred from homology"/>
<sequence>MLCLCLSLLPCLPALAGLQIGGTRVLFDGTRQAATISITNKDKVTNLVQSWLSAIDGNSPEKDSFIVTPPLFRLEADGQATIRIVRSGKPLPEDRESMLWLNIKGIPATTEESGKNTLQIAINSQIKLIYRPASLKGSVPEHYAGKLRWNSIGGNIEVTNPTPHYMNLSTASVGGKNLVGPYYVAPYSKTVISEKGLPEHGKAIWQVLNDFGMRGEVQSQAY</sequence>
<evidence type="ECO:0000256" key="4">
    <source>
        <dbReference type="ARBA" id="ARBA00022764"/>
    </source>
</evidence>
<dbReference type="PANTHER" id="PTHR30251">
    <property type="entry name" value="PILUS ASSEMBLY CHAPERONE"/>
    <property type="match status" value="1"/>
</dbReference>